<dbReference type="AlphaFoldDB" id="A0A3B0T2W0"/>
<evidence type="ECO:0000256" key="2">
    <source>
        <dbReference type="ARBA" id="ARBA00022517"/>
    </source>
</evidence>
<keyword evidence="1" id="KW-0963">Cytoplasm</keyword>
<dbReference type="GO" id="GO:0005829">
    <property type="term" value="C:cytosol"/>
    <property type="evidence" value="ECO:0007669"/>
    <property type="project" value="TreeGrafter"/>
</dbReference>
<proteinExistence type="inferred from homology"/>
<dbReference type="GO" id="GO:0016787">
    <property type="term" value="F:hydrolase activity"/>
    <property type="evidence" value="ECO:0007669"/>
    <property type="project" value="UniProtKB-KW"/>
</dbReference>
<evidence type="ECO:0000256" key="1">
    <source>
        <dbReference type="ARBA" id="ARBA00022490"/>
    </source>
</evidence>
<accession>A0A3B0T2W0</accession>
<dbReference type="GO" id="GO:0004518">
    <property type="term" value="F:nuclease activity"/>
    <property type="evidence" value="ECO:0007669"/>
    <property type="project" value="UniProtKB-KW"/>
</dbReference>
<organism evidence="6">
    <name type="scientific">hydrothermal vent metagenome</name>
    <dbReference type="NCBI Taxonomy" id="652676"/>
    <lineage>
        <taxon>unclassified sequences</taxon>
        <taxon>metagenomes</taxon>
        <taxon>ecological metagenomes</taxon>
    </lineage>
</organism>
<keyword evidence="2" id="KW-0690">Ribosome biogenesis</keyword>
<dbReference type="SMART" id="SM00732">
    <property type="entry name" value="YqgFc"/>
    <property type="match status" value="1"/>
</dbReference>
<evidence type="ECO:0000259" key="5">
    <source>
        <dbReference type="SMART" id="SM00732"/>
    </source>
</evidence>
<dbReference type="CDD" id="cd16964">
    <property type="entry name" value="YqgF"/>
    <property type="match status" value="1"/>
</dbReference>
<evidence type="ECO:0000313" key="6">
    <source>
        <dbReference type="EMBL" id="VAW08772.1"/>
    </source>
</evidence>
<dbReference type="SUPFAM" id="SSF53098">
    <property type="entry name" value="Ribonuclease H-like"/>
    <property type="match status" value="1"/>
</dbReference>
<protein>
    <recommendedName>
        <fullName evidence="5">YqgF/RNase H-like domain-containing protein</fullName>
    </recommendedName>
</protein>
<evidence type="ECO:0000256" key="4">
    <source>
        <dbReference type="ARBA" id="ARBA00022801"/>
    </source>
</evidence>
<dbReference type="EMBL" id="UOEI01000636">
    <property type="protein sequence ID" value="VAW08772.1"/>
    <property type="molecule type" value="Genomic_DNA"/>
</dbReference>
<dbReference type="Pfam" id="PF03652">
    <property type="entry name" value="RuvX"/>
    <property type="match status" value="1"/>
</dbReference>
<name>A0A3B0T2W0_9ZZZZ</name>
<dbReference type="InterPro" id="IPR005227">
    <property type="entry name" value="YqgF"/>
</dbReference>
<dbReference type="Gene3D" id="3.30.420.140">
    <property type="entry name" value="YqgF/RNase H-like domain"/>
    <property type="match status" value="1"/>
</dbReference>
<reference evidence="6" key="1">
    <citation type="submission" date="2018-06" db="EMBL/GenBank/DDBJ databases">
        <authorList>
            <person name="Zhirakovskaya E."/>
        </authorList>
    </citation>
    <scope>NUCLEOTIDE SEQUENCE</scope>
</reference>
<feature type="domain" description="YqgF/RNase H-like" evidence="5">
    <location>
        <begin position="2"/>
        <end position="101"/>
    </location>
</feature>
<dbReference type="InterPro" id="IPR037027">
    <property type="entry name" value="YqgF/RNaseH-like_dom_sf"/>
</dbReference>
<evidence type="ECO:0000256" key="3">
    <source>
        <dbReference type="ARBA" id="ARBA00022722"/>
    </source>
</evidence>
<keyword evidence="4" id="KW-0378">Hydrolase</keyword>
<dbReference type="InterPro" id="IPR006641">
    <property type="entry name" value="YqgF/RNaseH-like_dom"/>
</dbReference>
<gene>
    <name evidence="6" type="ORF">MNBD_ACTINO01-1742</name>
</gene>
<dbReference type="GO" id="GO:0000967">
    <property type="term" value="P:rRNA 5'-end processing"/>
    <property type="evidence" value="ECO:0007669"/>
    <property type="project" value="TreeGrafter"/>
</dbReference>
<sequence length="147" mass="15689">MARIIGLDPGERRVGVAVADPTGTIASPDRFIDRAKENVVDAVADMCDELAVSLIVVGLPISLDGTEGPAAQAARRLGSEVAAGVDVEVVYHDERFTTVTAEQALISGGVRRRKRKDKRDQIAAAVMLQAYLDARRHDAGPEADELL</sequence>
<dbReference type="HAMAP" id="MF_00651">
    <property type="entry name" value="Nuclease_YqgF"/>
    <property type="match status" value="1"/>
</dbReference>
<dbReference type="NCBIfam" id="TIGR00250">
    <property type="entry name" value="RNAse_H_YqgF"/>
    <property type="match status" value="1"/>
</dbReference>
<dbReference type="PANTHER" id="PTHR33317:SF4">
    <property type="entry name" value="POLYNUCLEOTIDYL TRANSFERASE, RIBONUCLEASE H-LIKE SUPERFAMILY PROTEIN"/>
    <property type="match status" value="1"/>
</dbReference>
<dbReference type="InterPro" id="IPR012337">
    <property type="entry name" value="RNaseH-like_sf"/>
</dbReference>
<dbReference type="PANTHER" id="PTHR33317">
    <property type="entry name" value="POLYNUCLEOTIDYL TRANSFERASE, RIBONUCLEASE H-LIKE SUPERFAMILY PROTEIN"/>
    <property type="match status" value="1"/>
</dbReference>
<keyword evidence="3" id="KW-0540">Nuclease</keyword>